<dbReference type="AlphaFoldDB" id="A0AAI9NZJ0"/>
<evidence type="ECO:0000313" key="2">
    <source>
        <dbReference type="Proteomes" id="UP000660047"/>
    </source>
</evidence>
<dbReference type="RefSeq" id="WP_055222290.1">
    <property type="nucleotide sequence ID" value="NZ_BLYL01000014.1"/>
</dbReference>
<dbReference type="EMBL" id="BLYL01000014">
    <property type="protein sequence ID" value="GFO95165.1"/>
    <property type="molecule type" value="Genomic_DNA"/>
</dbReference>
<sequence length="148" mass="17885">MKAKEYLNQVKMLEDYMDRLSNEYFKMKELAMNPGGFDYSKERVQSSAVADTMSRTVGRYVDLETEMNECRKTFEDFRNKAVHQMCQLRNTKYTEILYQKYINYKSLKDIAEEMEYSYDWVRHAHGWALQEFQRTWGDYLKSDTFIAH</sequence>
<comment type="caution">
    <text evidence="1">The sequence shown here is derived from an EMBL/GenBank/DDBJ whole genome shotgun (WGS) entry which is preliminary data.</text>
</comment>
<protein>
    <recommendedName>
        <fullName evidence="3">DUF1492 domain-containing protein</fullName>
    </recommendedName>
</protein>
<dbReference type="SUPFAM" id="SSF88659">
    <property type="entry name" value="Sigma3 and sigma4 domains of RNA polymerase sigma factors"/>
    <property type="match status" value="1"/>
</dbReference>
<gene>
    <name evidence="1" type="ORF">COEU31_22110</name>
</gene>
<evidence type="ECO:0008006" key="3">
    <source>
        <dbReference type="Google" id="ProtNLM"/>
    </source>
</evidence>
<dbReference type="InterPro" id="IPR013324">
    <property type="entry name" value="RNA_pol_sigma_r3/r4-like"/>
</dbReference>
<accession>A0AAI9NZJ0</accession>
<dbReference type="Proteomes" id="UP000660047">
    <property type="component" value="Unassembled WGS sequence"/>
</dbReference>
<evidence type="ECO:0000313" key="1">
    <source>
        <dbReference type="EMBL" id="GFO95165.1"/>
    </source>
</evidence>
<proteinExistence type="predicted"/>
<organism evidence="1 2">
    <name type="scientific">Coprococcus eutactus</name>
    <dbReference type="NCBI Taxonomy" id="33043"/>
    <lineage>
        <taxon>Bacteria</taxon>
        <taxon>Bacillati</taxon>
        <taxon>Bacillota</taxon>
        <taxon>Clostridia</taxon>
        <taxon>Lachnospirales</taxon>
        <taxon>Lachnospiraceae</taxon>
        <taxon>Coprococcus</taxon>
    </lineage>
</organism>
<name>A0AAI9NZJ0_9FIRM</name>
<reference evidence="1" key="1">
    <citation type="submission" date="2020-06" db="EMBL/GenBank/DDBJ databases">
        <title>Characterization of fructooligosaccharide metabolism and fructooligosaccharide-degrading enzymes in human commensal butyrate producers.</title>
        <authorList>
            <person name="Tanno H."/>
            <person name="Fujii T."/>
            <person name="Hirano K."/>
            <person name="Maeno S."/>
            <person name="Tonozuka T."/>
            <person name="Sakamoto M."/>
            <person name="Ohkuma M."/>
            <person name="Tochio T."/>
            <person name="Endo A."/>
        </authorList>
    </citation>
    <scope>NUCLEOTIDE SEQUENCE</scope>
    <source>
        <strain evidence="1">JCM 31265</strain>
    </source>
</reference>